<dbReference type="Proteomes" id="UP000801492">
    <property type="component" value="Unassembled WGS sequence"/>
</dbReference>
<accession>A0A8K0G8D2</accession>
<name>A0A8K0G8D2_IGNLU</name>
<dbReference type="GO" id="GO:0005198">
    <property type="term" value="F:structural molecule activity"/>
    <property type="evidence" value="ECO:0007669"/>
    <property type="project" value="InterPro"/>
</dbReference>
<dbReference type="Pfam" id="PF08398">
    <property type="entry name" value="Phospholip_A2_4"/>
    <property type="match status" value="1"/>
</dbReference>
<proteinExistence type="predicted"/>
<evidence type="ECO:0000259" key="1">
    <source>
        <dbReference type="Pfam" id="PF08398"/>
    </source>
</evidence>
<keyword evidence="3" id="KW-1185">Reference proteome</keyword>
<evidence type="ECO:0000313" key="2">
    <source>
        <dbReference type="EMBL" id="KAF2889561.1"/>
    </source>
</evidence>
<evidence type="ECO:0000313" key="3">
    <source>
        <dbReference type="Proteomes" id="UP000801492"/>
    </source>
</evidence>
<dbReference type="GO" id="GO:0004623">
    <property type="term" value="F:phospholipase A2 activity"/>
    <property type="evidence" value="ECO:0007669"/>
    <property type="project" value="InterPro"/>
</dbReference>
<comment type="caution">
    <text evidence="2">The sequence shown here is derived from an EMBL/GenBank/DDBJ whole genome shotgun (WGS) entry which is preliminary data.</text>
</comment>
<dbReference type="AlphaFoldDB" id="A0A8K0G8D2"/>
<dbReference type="EMBL" id="VTPC01065428">
    <property type="protein sequence ID" value="KAF2889561.1"/>
    <property type="molecule type" value="Genomic_DNA"/>
</dbReference>
<dbReference type="OrthoDB" id="8034187at2759"/>
<dbReference type="GO" id="GO:0006644">
    <property type="term" value="P:phospholipid metabolic process"/>
    <property type="evidence" value="ECO:0007669"/>
    <property type="project" value="InterPro"/>
</dbReference>
<dbReference type="Gene3D" id="1.20.90.10">
    <property type="entry name" value="Phospholipase A2 domain"/>
    <property type="match status" value="1"/>
</dbReference>
<organism evidence="2 3">
    <name type="scientific">Ignelater luminosus</name>
    <name type="common">Cucubano</name>
    <name type="synonym">Pyrophorus luminosus</name>
    <dbReference type="NCBI Taxonomy" id="2038154"/>
    <lineage>
        <taxon>Eukaryota</taxon>
        <taxon>Metazoa</taxon>
        <taxon>Ecdysozoa</taxon>
        <taxon>Arthropoda</taxon>
        <taxon>Hexapoda</taxon>
        <taxon>Insecta</taxon>
        <taxon>Pterygota</taxon>
        <taxon>Neoptera</taxon>
        <taxon>Endopterygota</taxon>
        <taxon>Coleoptera</taxon>
        <taxon>Polyphaga</taxon>
        <taxon>Elateriformia</taxon>
        <taxon>Elateroidea</taxon>
        <taxon>Elateridae</taxon>
        <taxon>Agrypninae</taxon>
        <taxon>Pyrophorini</taxon>
        <taxon>Ignelater</taxon>
    </lineage>
</organism>
<gene>
    <name evidence="2" type="ORF">ILUMI_16612</name>
</gene>
<sequence length="160" mass="17375">MPQRYNKSISCHRGTGLVNSLINKLPFELHLPRGYQFCGPGTKLKQRLARGDKGINKLDQSCRLHDIAYANHSDLKERHKADTRNGLRQLGKRKLDLSKASRVAFKALGKMKKKTIKTPRVITVPKTGGILPLIPIFAGLSALGALSGGAAGIAKAVKDA</sequence>
<dbReference type="InterPro" id="IPR036444">
    <property type="entry name" value="PLipase_A2_dom_sf"/>
</dbReference>
<reference evidence="2" key="1">
    <citation type="submission" date="2019-08" db="EMBL/GenBank/DDBJ databases">
        <title>The genome of the North American firefly Photinus pyralis.</title>
        <authorList>
            <consortium name="Photinus pyralis genome working group"/>
            <person name="Fallon T.R."/>
            <person name="Sander Lower S.E."/>
            <person name="Weng J.-K."/>
        </authorList>
    </citation>
    <scope>NUCLEOTIDE SEQUENCE</scope>
    <source>
        <strain evidence="2">TRF0915ILg1</strain>
        <tissue evidence="2">Whole body</tissue>
    </source>
</reference>
<feature type="domain" description="Phospholipase A2-like" evidence="1">
    <location>
        <begin position="29"/>
        <end position="83"/>
    </location>
</feature>
<dbReference type="InterPro" id="IPR013607">
    <property type="entry name" value="Phospholipase_A2-like"/>
</dbReference>
<dbReference type="GO" id="GO:0050482">
    <property type="term" value="P:arachidonate secretion"/>
    <property type="evidence" value="ECO:0007669"/>
    <property type="project" value="InterPro"/>
</dbReference>
<protein>
    <recommendedName>
        <fullName evidence="1">Phospholipase A2-like domain-containing protein</fullName>
    </recommendedName>
</protein>